<proteinExistence type="inferred from homology"/>
<keyword evidence="12" id="KW-1185">Reference proteome</keyword>
<evidence type="ECO:0000313" key="12">
    <source>
        <dbReference type="Proteomes" id="UP000474718"/>
    </source>
</evidence>
<keyword evidence="5 6" id="KW-0249">Electron transport</keyword>
<dbReference type="EMBL" id="WWVX01000008">
    <property type="protein sequence ID" value="MZL70498.1"/>
    <property type="molecule type" value="Genomic_DNA"/>
</dbReference>
<evidence type="ECO:0000313" key="9">
    <source>
        <dbReference type="EMBL" id="MZL70498.1"/>
    </source>
</evidence>
<keyword evidence="1 6" id="KW-0813">Transport</keyword>
<keyword evidence="6 7" id="KW-0812">Transmembrane</keyword>
<keyword evidence="6" id="KW-1278">Translocase</keyword>
<evidence type="ECO:0000256" key="7">
    <source>
        <dbReference type="SAM" id="Phobius"/>
    </source>
</evidence>
<keyword evidence="6" id="KW-1003">Cell membrane</keyword>
<evidence type="ECO:0000256" key="2">
    <source>
        <dbReference type="ARBA" id="ARBA00022553"/>
    </source>
</evidence>
<dbReference type="PANTHER" id="PTHR36118:SF1">
    <property type="entry name" value="ION-TRANSLOCATING OXIDOREDUCTASE COMPLEX SUBUNIT G"/>
    <property type="match status" value="1"/>
</dbReference>
<dbReference type="EC" id="7.-.-.-" evidence="6"/>
<dbReference type="Proteomes" id="UP000184089">
    <property type="component" value="Unassembled WGS sequence"/>
</dbReference>
<dbReference type="InterPro" id="IPR010209">
    <property type="entry name" value="Ion_transpt_RnfG/RsxG"/>
</dbReference>
<gene>
    <name evidence="6" type="primary">rnfG</name>
    <name evidence="9" type="ORF">GT747_12130</name>
    <name evidence="10" type="ORF">SAMN05444424_2212</name>
</gene>
<keyword evidence="3 6" id="KW-0285">Flavoprotein</keyword>
<feature type="modified residue" description="FMN phosphoryl threonine" evidence="6">
    <location>
        <position position="155"/>
    </location>
</feature>
<keyword evidence="4 6" id="KW-0288">FMN</keyword>
<dbReference type="PANTHER" id="PTHR36118">
    <property type="entry name" value="ION-TRANSLOCATING OXIDOREDUCTASE COMPLEX SUBUNIT G"/>
    <property type="match status" value="1"/>
</dbReference>
<dbReference type="AlphaFoldDB" id="A0AAQ1RWJ3"/>
<comment type="subunit">
    <text evidence="6">The complex is composed of six subunits: RnfA, RnfB, RnfC, RnfD, RnfE and RnfG.</text>
</comment>
<evidence type="ECO:0000259" key="8">
    <source>
        <dbReference type="SMART" id="SM00900"/>
    </source>
</evidence>
<dbReference type="InterPro" id="IPR007329">
    <property type="entry name" value="FMN-bd"/>
</dbReference>
<dbReference type="EMBL" id="FQVY01000003">
    <property type="protein sequence ID" value="SHG35203.1"/>
    <property type="molecule type" value="Genomic_DNA"/>
</dbReference>
<dbReference type="PIRSF" id="PIRSF006091">
    <property type="entry name" value="E_trnsport_RnfG"/>
    <property type="match status" value="1"/>
</dbReference>
<evidence type="ECO:0000313" key="10">
    <source>
        <dbReference type="EMBL" id="SHG35203.1"/>
    </source>
</evidence>
<keyword evidence="2 6" id="KW-0597">Phosphoprotein</keyword>
<feature type="domain" description="FMN-binding" evidence="8">
    <location>
        <begin position="94"/>
        <end position="172"/>
    </location>
</feature>
<dbReference type="GO" id="GO:0022900">
    <property type="term" value="P:electron transport chain"/>
    <property type="evidence" value="ECO:0007669"/>
    <property type="project" value="UniProtKB-UniRule"/>
</dbReference>
<evidence type="ECO:0000256" key="6">
    <source>
        <dbReference type="HAMAP-Rule" id="MF_00479"/>
    </source>
</evidence>
<evidence type="ECO:0000256" key="5">
    <source>
        <dbReference type="ARBA" id="ARBA00022982"/>
    </source>
</evidence>
<dbReference type="GO" id="GO:0010181">
    <property type="term" value="F:FMN binding"/>
    <property type="evidence" value="ECO:0007669"/>
    <property type="project" value="InterPro"/>
</dbReference>
<dbReference type="SMART" id="SM00900">
    <property type="entry name" value="FMN_bind"/>
    <property type="match status" value="1"/>
</dbReference>
<dbReference type="HAMAP" id="MF_00479">
    <property type="entry name" value="RsxG_RnfG"/>
    <property type="match status" value="1"/>
</dbReference>
<reference evidence="9 12" key="3">
    <citation type="journal article" date="2019" name="Nat. Med.">
        <title>A library of human gut bacterial isolates paired with longitudinal multiomics data enables mechanistic microbiome research.</title>
        <authorList>
            <person name="Poyet M."/>
            <person name="Groussin M."/>
            <person name="Gibbons S.M."/>
            <person name="Avila-Pacheco J."/>
            <person name="Jiang X."/>
            <person name="Kearney S.M."/>
            <person name="Perrotta A.R."/>
            <person name="Berdy B."/>
            <person name="Zhao S."/>
            <person name="Lieberman T.D."/>
            <person name="Swanson P.K."/>
            <person name="Smith M."/>
            <person name="Roesemann S."/>
            <person name="Alexander J.E."/>
            <person name="Rich S.A."/>
            <person name="Livny J."/>
            <person name="Vlamakis H."/>
            <person name="Clish C."/>
            <person name="Bullock K."/>
            <person name="Deik A."/>
            <person name="Scott J."/>
            <person name="Pierce K.A."/>
            <person name="Xavier R.J."/>
            <person name="Alm E.J."/>
        </authorList>
    </citation>
    <scope>NUCLEOTIDE SEQUENCE [LARGE SCALE GENOMIC DNA]</scope>
    <source>
        <strain evidence="9 12">BIOML-A2</strain>
    </source>
</reference>
<protein>
    <recommendedName>
        <fullName evidence="6">Ion-translocating oxidoreductase complex subunit G</fullName>
        <ecNumber evidence="6">7.-.-.-</ecNumber>
    </recommendedName>
    <alternativeName>
        <fullName evidence="6">Rnf electron transport complex subunit G</fullName>
    </alternativeName>
</protein>
<dbReference type="Proteomes" id="UP000474718">
    <property type="component" value="Unassembled WGS sequence"/>
</dbReference>
<comment type="subcellular location">
    <subcellularLocation>
        <location evidence="6">Cell membrane</location>
        <topology evidence="6">Single-pass membrane protein</topology>
    </subcellularLocation>
</comment>
<accession>A0AAQ1RWJ3</accession>
<evidence type="ECO:0000256" key="1">
    <source>
        <dbReference type="ARBA" id="ARBA00022448"/>
    </source>
</evidence>
<comment type="cofactor">
    <cofactor evidence="6">
        <name>FMN</name>
        <dbReference type="ChEBI" id="CHEBI:58210"/>
    </cofactor>
</comment>
<comment type="function">
    <text evidence="6">Part of a membrane-bound complex that couples electron transfer with translocation of ions across the membrane.</text>
</comment>
<comment type="caution">
    <text evidence="10">The sequence shown here is derived from an EMBL/GenBank/DDBJ whole genome shotgun (WGS) entry which is preliminary data.</text>
</comment>
<evidence type="ECO:0000256" key="3">
    <source>
        <dbReference type="ARBA" id="ARBA00022630"/>
    </source>
</evidence>
<dbReference type="Pfam" id="PF04205">
    <property type="entry name" value="FMN_bind"/>
    <property type="match status" value="1"/>
</dbReference>
<comment type="similarity">
    <text evidence="6">Belongs to the RnfG family.</text>
</comment>
<keyword evidence="6 7" id="KW-0472">Membrane</keyword>
<evidence type="ECO:0000313" key="11">
    <source>
        <dbReference type="Proteomes" id="UP000184089"/>
    </source>
</evidence>
<name>A0AAQ1RWJ3_9FIRM</name>
<sequence>MEKKNTFREIVWPILSLTIICLVVSLALGGVNMLTEKKIQDNLDAVANAGRREVLPDAADFEKIELTPEMEALGVTEVYSAGDAGFVISASQKGYAGQVPVMVGIGADGAITRIKVMDNEETPGLGKRVEEESFWGKFSGKQGSVADVATLTGATFSSTAVRDSVQNALSVYEMVKGGAN</sequence>
<reference evidence="11" key="2">
    <citation type="submission" date="2016-11" db="EMBL/GenBank/DDBJ databases">
        <authorList>
            <person name="Jaros S."/>
            <person name="Januszkiewicz K."/>
            <person name="Wedrychowicz H."/>
        </authorList>
    </citation>
    <scope>NUCLEOTIDE SEQUENCE [LARGE SCALE GENOMIC DNA]</scope>
    <source>
        <strain evidence="11">DSM 4029</strain>
    </source>
</reference>
<keyword evidence="6 7" id="KW-1133">Transmembrane helix</keyword>
<reference evidence="10" key="1">
    <citation type="submission" date="2016-11" db="EMBL/GenBank/DDBJ databases">
        <authorList>
            <person name="Varghese N."/>
            <person name="Submissions S."/>
        </authorList>
    </citation>
    <scope>NUCLEOTIDE SEQUENCE</scope>
    <source>
        <strain evidence="10">DSM 4029</strain>
    </source>
</reference>
<evidence type="ECO:0000256" key="4">
    <source>
        <dbReference type="ARBA" id="ARBA00022643"/>
    </source>
</evidence>
<dbReference type="GO" id="GO:0005886">
    <property type="term" value="C:plasma membrane"/>
    <property type="evidence" value="ECO:0007669"/>
    <property type="project" value="UniProtKB-SubCell"/>
</dbReference>
<organism evidence="10 11">
    <name type="scientific">Bittarella massiliensis</name>
    <name type="common">ex Durand et al. 2017</name>
    <dbReference type="NCBI Taxonomy" id="1720313"/>
    <lineage>
        <taxon>Bacteria</taxon>
        <taxon>Bacillati</taxon>
        <taxon>Bacillota</taxon>
        <taxon>Clostridia</taxon>
        <taxon>Eubacteriales</taxon>
        <taxon>Oscillospiraceae</taxon>
        <taxon>Bittarella (ex Durand et al. 2017)</taxon>
    </lineage>
</organism>
<dbReference type="GO" id="GO:0009055">
    <property type="term" value="F:electron transfer activity"/>
    <property type="evidence" value="ECO:0007669"/>
    <property type="project" value="InterPro"/>
</dbReference>
<dbReference type="RefSeq" id="WP_021658090.1">
    <property type="nucleotide sequence ID" value="NZ_FQVY01000003.1"/>
</dbReference>
<feature type="transmembrane region" description="Helical" evidence="7">
    <location>
        <begin position="12"/>
        <end position="34"/>
    </location>
</feature>